<evidence type="ECO:0000313" key="4">
    <source>
        <dbReference type="Proteomes" id="UP000808388"/>
    </source>
</evidence>
<organism evidence="3 4">
    <name type="scientific">Candidatus Sungiibacteriota bacterium</name>
    <dbReference type="NCBI Taxonomy" id="2750080"/>
    <lineage>
        <taxon>Bacteria</taxon>
        <taxon>Candidatus Sungiibacteriota</taxon>
    </lineage>
</organism>
<dbReference type="InterPro" id="IPR035901">
    <property type="entry name" value="GIY-YIG_endonuc_sf"/>
</dbReference>
<reference evidence="3" key="1">
    <citation type="submission" date="2020-07" db="EMBL/GenBank/DDBJ databases">
        <title>Huge and variable diversity of episymbiotic CPR bacteria and DPANN archaea in groundwater ecosystems.</title>
        <authorList>
            <person name="He C.Y."/>
            <person name="Keren R."/>
            <person name="Whittaker M."/>
            <person name="Farag I.F."/>
            <person name="Doudna J."/>
            <person name="Cate J.H.D."/>
            <person name="Banfield J.F."/>
        </authorList>
    </citation>
    <scope>NUCLEOTIDE SEQUENCE</scope>
    <source>
        <strain evidence="3">NC_groundwater_972_Pr1_S-0.2um_49_27</strain>
    </source>
</reference>
<dbReference type="InterPro" id="IPR050190">
    <property type="entry name" value="UPF0213_domain"/>
</dbReference>
<feature type="domain" description="GIY-YIG" evidence="2">
    <location>
        <begin position="3"/>
        <end position="80"/>
    </location>
</feature>
<evidence type="ECO:0000256" key="1">
    <source>
        <dbReference type="ARBA" id="ARBA00007435"/>
    </source>
</evidence>
<dbReference type="InterPro" id="IPR000305">
    <property type="entry name" value="GIY-YIG_endonuc"/>
</dbReference>
<dbReference type="PANTHER" id="PTHR34477">
    <property type="entry name" value="UPF0213 PROTEIN YHBQ"/>
    <property type="match status" value="1"/>
</dbReference>
<evidence type="ECO:0000259" key="2">
    <source>
        <dbReference type="PROSITE" id="PS50164"/>
    </source>
</evidence>
<proteinExistence type="inferred from homology"/>
<dbReference type="Proteomes" id="UP000808388">
    <property type="component" value="Unassembled WGS sequence"/>
</dbReference>
<accession>A0A9D6LU11</accession>
<dbReference type="SMART" id="SM00465">
    <property type="entry name" value="GIYc"/>
    <property type="match status" value="1"/>
</dbReference>
<gene>
    <name evidence="3" type="ORF">HY220_02990</name>
</gene>
<dbReference type="SUPFAM" id="SSF82771">
    <property type="entry name" value="GIY-YIG endonuclease"/>
    <property type="match status" value="1"/>
</dbReference>
<dbReference type="PANTHER" id="PTHR34477:SF1">
    <property type="entry name" value="UPF0213 PROTEIN YHBQ"/>
    <property type="match status" value="1"/>
</dbReference>
<comment type="caution">
    <text evidence="3">The sequence shown here is derived from an EMBL/GenBank/DDBJ whole genome shotgun (WGS) entry which is preliminary data.</text>
</comment>
<dbReference type="Gene3D" id="3.40.1440.10">
    <property type="entry name" value="GIY-YIG endonuclease"/>
    <property type="match status" value="1"/>
</dbReference>
<comment type="similarity">
    <text evidence="1">Belongs to the UPF0213 family.</text>
</comment>
<name>A0A9D6LU11_9BACT</name>
<evidence type="ECO:0000313" key="3">
    <source>
        <dbReference type="EMBL" id="MBI3627679.1"/>
    </source>
</evidence>
<sequence length="89" mass="10723">MKERFYVYILFSITDQKFYTGFTTDLRERLQQHARGEVPSTKLRRPFQLIHYEYFINLEDAKAREVFLKSGFGRNQLKQALKRTMGELL</sequence>
<dbReference type="PROSITE" id="PS50164">
    <property type="entry name" value="GIY_YIG"/>
    <property type="match status" value="1"/>
</dbReference>
<dbReference type="EMBL" id="JACQCQ010000009">
    <property type="protein sequence ID" value="MBI3627679.1"/>
    <property type="molecule type" value="Genomic_DNA"/>
</dbReference>
<dbReference type="AlphaFoldDB" id="A0A9D6LU11"/>
<dbReference type="Pfam" id="PF01541">
    <property type="entry name" value="GIY-YIG"/>
    <property type="match status" value="1"/>
</dbReference>
<protein>
    <submittedName>
        <fullName evidence="3">GIY-YIG nuclease family protein</fullName>
    </submittedName>
</protein>
<dbReference type="CDD" id="cd10449">
    <property type="entry name" value="GIY-YIG_SLX1_like"/>
    <property type="match status" value="1"/>
</dbReference>